<dbReference type="Pfam" id="PF09507">
    <property type="entry name" value="CDC27"/>
    <property type="match status" value="1"/>
</dbReference>
<feature type="compositionally biased region" description="Low complexity" evidence="5">
    <location>
        <begin position="302"/>
        <end position="312"/>
    </location>
</feature>
<evidence type="ECO:0000256" key="1">
    <source>
        <dbReference type="ARBA" id="ARBA00004123"/>
    </source>
</evidence>
<comment type="subcellular location">
    <subcellularLocation>
        <location evidence="1">Nucleus</location>
    </subcellularLocation>
</comment>
<dbReference type="GO" id="GO:0006271">
    <property type="term" value="P:DNA strand elongation involved in DNA replication"/>
    <property type="evidence" value="ECO:0007669"/>
    <property type="project" value="TreeGrafter"/>
</dbReference>
<dbReference type="PANTHER" id="PTHR17598">
    <property type="entry name" value="DNA POLYMERASE DELTA SUBUNIT 3"/>
    <property type="match status" value="1"/>
</dbReference>
<dbReference type="Proteomes" id="UP000321570">
    <property type="component" value="Unassembled WGS sequence"/>
</dbReference>
<dbReference type="GO" id="GO:0006297">
    <property type="term" value="P:nucleotide-excision repair, DNA gap filling"/>
    <property type="evidence" value="ECO:0007669"/>
    <property type="project" value="TreeGrafter"/>
</dbReference>
<feature type="compositionally biased region" description="Basic and acidic residues" evidence="5">
    <location>
        <begin position="319"/>
        <end position="350"/>
    </location>
</feature>
<gene>
    <name evidence="6" type="ORF">WMSIL1_LOCUS8895</name>
</gene>
<dbReference type="AlphaFoldDB" id="A0A564YTP1"/>
<feature type="non-terminal residue" evidence="6">
    <location>
        <position position="1"/>
    </location>
</feature>
<evidence type="ECO:0000256" key="4">
    <source>
        <dbReference type="ARBA" id="ARBA00023242"/>
    </source>
</evidence>
<keyword evidence="7" id="KW-1185">Reference proteome</keyword>
<dbReference type="InterPro" id="IPR019038">
    <property type="entry name" value="POLD3"/>
</dbReference>
<reference evidence="6 7" key="1">
    <citation type="submission" date="2019-07" db="EMBL/GenBank/DDBJ databases">
        <authorList>
            <person name="Jastrzebski P J."/>
            <person name="Paukszto L."/>
            <person name="Jastrzebski P J."/>
        </authorList>
    </citation>
    <scope>NUCLEOTIDE SEQUENCE [LARGE SCALE GENOMIC DNA]</scope>
    <source>
        <strain evidence="6 7">WMS-il1</strain>
    </source>
</reference>
<dbReference type="GO" id="GO:0003887">
    <property type="term" value="F:DNA-directed DNA polymerase activity"/>
    <property type="evidence" value="ECO:0007669"/>
    <property type="project" value="TreeGrafter"/>
</dbReference>
<dbReference type="Gene3D" id="3.90.1030.20">
    <property type="entry name" value="DNA polymerase delta, p66 (Cdc27) subunit, wHTH domain"/>
    <property type="match status" value="1"/>
</dbReference>
<evidence type="ECO:0000313" key="6">
    <source>
        <dbReference type="EMBL" id="VUZ49914.1"/>
    </source>
</evidence>
<protein>
    <recommendedName>
        <fullName evidence="2">DNA polymerase delta subunit 3</fullName>
    </recommendedName>
</protein>
<evidence type="ECO:0000256" key="2">
    <source>
        <dbReference type="ARBA" id="ARBA00017589"/>
    </source>
</evidence>
<organism evidence="6 7">
    <name type="scientific">Hymenolepis diminuta</name>
    <name type="common">Rat tapeworm</name>
    <dbReference type="NCBI Taxonomy" id="6216"/>
    <lineage>
        <taxon>Eukaryota</taxon>
        <taxon>Metazoa</taxon>
        <taxon>Spiralia</taxon>
        <taxon>Lophotrochozoa</taxon>
        <taxon>Platyhelminthes</taxon>
        <taxon>Cestoda</taxon>
        <taxon>Eucestoda</taxon>
        <taxon>Cyclophyllidea</taxon>
        <taxon>Hymenolepididae</taxon>
        <taxon>Hymenolepis</taxon>
    </lineage>
</organism>
<proteinExistence type="predicted"/>
<dbReference type="InterPro" id="IPR041913">
    <property type="entry name" value="POLD3_sf"/>
</dbReference>
<dbReference type="GO" id="GO:1904161">
    <property type="term" value="P:DNA synthesis involved in UV-damage excision repair"/>
    <property type="evidence" value="ECO:0007669"/>
    <property type="project" value="TreeGrafter"/>
</dbReference>
<dbReference type="GO" id="GO:0043625">
    <property type="term" value="C:delta DNA polymerase complex"/>
    <property type="evidence" value="ECO:0007669"/>
    <property type="project" value="InterPro"/>
</dbReference>
<accession>A0A564YTP1</accession>
<dbReference type="PANTHER" id="PTHR17598:SF13">
    <property type="entry name" value="DNA POLYMERASE DELTA SUBUNIT 3"/>
    <property type="match status" value="1"/>
</dbReference>
<feature type="compositionally biased region" description="Basic and acidic residues" evidence="5">
    <location>
        <begin position="222"/>
        <end position="238"/>
    </location>
</feature>
<feature type="region of interest" description="Disordered" evidence="5">
    <location>
        <begin position="181"/>
        <end position="398"/>
    </location>
</feature>
<keyword evidence="3" id="KW-0235">DNA replication</keyword>
<evidence type="ECO:0000256" key="3">
    <source>
        <dbReference type="ARBA" id="ARBA00022705"/>
    </source>
</evidence>
<feature type="compositionally biased region" description="Basic and acidic residues" evidence="5">
    <location>
        <begin position="357"/>
        <end position="369"/>
    </location>
</feature>
<name>A0A564YTP1_HYMDI</name>
<evidence type="ECO:0000256" key="5">
    <source>
        <dbReference type="SAM" id="MobiDB-lite"/>
    </source>
</evidence>
<dbReference type="EMBL" id="CABIJS010000333">
    <property type="protein sequence ID" value="VUZ49914.1"/>
    <property type="molecule type" value="Genomic_DNA"/>
</dbReference>
<sequence>CLRALIDLCKIRKSEAGEVIHSYFPFSTKTFRLSLEMENAMLSSVNQHFEEKDGIASHKSLSIAYGWSLEDSQSNLEMYIKKHPEVKPVFRISGFQCMNNDQWSYVVRLTTSSDLAIDKELNESKRHVYSIHKNETSNVDALACFDKSLEQDPVSHPSLVSFPWKYIPPTSSVSANITRIASPKPSPVKPQPKMEPTTQIATPRKSIKRPPPKSRFQSSLKFEPKKNKLEKPSEKAEDIPDPFADSDEDRYEEEAKFIRNKRRRLVFSDDEEDEDNGKSVESKAKNKSGNDVAKIKIDSTPKSVSKVSAKASMTNHKLPQKEKPSGKSASKKDLVSVSEEAIKDVQEKSSKNVTSSMKEEKKRASKVKEDSDEEGIELVPAQGVKKARSPSPLCRASATRKRQVTKTFMDEDDGFLITERVWEEVDESELKTEESKPPKVEPVVETKKISSPVKITANSKTKRARQATLMSFFKK</sequence>
<keyword evidence="4" id="KW-0539">Nucleus</keyword>
<evidence type="ECO:0000313" key="7">
    <source>
        <dbReference type="Proteomes" id="UP000321570"/>
    </source>
</evidence>